<accession>A0A6C0M0Y2</accession>
<reference evidence="1" key="1">
    <citation type="journal article" date="2020" name="Nature">
        <title>Giant virus diversity and host interactions through global metagenomics.</title>
        <authorList>
            <person name="Schulz F."/>
            <person name="Roux S."/>
            <person name="Paez-Espino D."/>
            <person name="Jungbluth S."/>
            <person name="Walsh D.A."/>
            <person name="Denef V.J."/>
            <person name="McMahon K.D."/>
            <person name="Konstantinidis K.T."/>
            <person name="Eloe-Fadrosh E.A."/>
            <person name="Kyrpides N.C."/>
            <person name="Woyke T."/>
        </authorList>
    </citation>
    <scope>NUCLEOTIDE SEQUENCE</scope>
    <source>
        <strain evidence="1">GVMAG-S-1035124-57</strain>
    </source>
</reference>
<protein>
    <submittedName>
        <fullName evidence="1">Uncharacterized protein</fullName>
    </submittedName>
</protein>
<name>A0A6C0M0Y2_9ZZZZ</name>
<proteinExistence type="predicted"/>
<organism evidence="1">
    <name type="scientific">viral metagenome</name>
    <dbReference type="NCBI Taxonomy" id="1070528"/>
    <lineage>
        <taxon>unclassified sequences</taxon>
        <taxon>metagenomes</taxon>
        <taxon>organismal metagenomes</taxon>
    </lineage>
</organism>
<dbReference type="EMBL" id="MN740633">
    <property type="protein sequence ID" value="QHU36183.1"/>
    <property type="molecule type" value="Genomic_DNA"/>
</dbReference>
<evidence type="ECO:0000313" key="1">
    <source>
        <dbReference type="EMBL" id="QHU36183.1"/>
    </source>
</evidence>
<sequence>MWEEWDAMGLDHAMMRPFGRMAALRAAGRPFWVGAREL</sequence>
<dbReference type="AlphaFoldDB" id="A0A6C0M0Y2"/>